<dbReference type="RefSeq" id="WP_000932709.1">
    <property type="nucleotide sequence ID" value="NZ_LCYI01000050.1"/>
</dbReference>
<accession>A0A0G8EJV7</accession>
<protein>
    <submittedName>
        <fullName evidence="1">Uncharacterized protein</fullName>
    </submittedName>
</protein>
<proteinExistence type="predicted"/>
<comment type="caution">
    <text evidence="1">The sequence shown here is derived from an EMBL/GenBank/DDBJ whole genome shotgun (WGS) entry which is preliminary data.</text>
</comment>
<dbReference type="AlphaFoldDB" id="A0A0G8EJV7"/>
<gene>
    <name evidence="1" type="ORF">B4077_4419</name>
</gene>
<evidence type="ECO:0000313" key="1">
    <source>
        <dbReference type="EMBL" id="KLA24425.1"/>
    </source>
</evidence>
<name>A0A0G8EJV7_BACCE</name>
<dbReference type="PATRIC" id="fig|1396.428.peg.765"/>
<sequence length="181" mass="20807">MLNKKIEEVKRKYYVEKNIEEYLQKSSIKLTLPKQIIDFCNKNNIKIKGDSDIVFPSNDWYITLPSYVKGEFEVEYTTYLIISKLANVYSILNSFEIVNKDVNGMMPTLTGDSEQEYTRLQSQLISVIETTLKASGYERIGYTESSRKIEGIKFADDVALFGPDVTVDDILFRDVLDVTPD</sequence>
<dbReference type="EMBL" id="LCYI01000050">
    <property type="protein sequence ID" value="KLA24425.1"/>
    <property type="molecule type" value="Genomic_DNA"/>
</dbReference>
<reference evidence="1 2" key="1">
    <citation type="submission" date="2015-04" db="EMBL/GenBank/DDBJ databases">
        <title>Draft Genome Sequences of Eight Spore-Forming Food Isolates of Bacillus cereus Genome sequencing.</title>
        <authorList>
            <person name="Krawcyk A.O."/>
            <person name="de Jong A."/>
            <person name="Eijlander R.T."/>
            <person name="Berendsen E.M."/>
            <person name="Holsappel S."/>
            <person name="Wells-Bennik M."/>
            <person name="Kuipers O.P."/>
        </authorList>
    </citation>
    <scope>NUCLEOTIDE SEQUENCE [LARGE SCALE GENOMIC DNA]</scope>
    <source>
        <strain evidence="1 2">B4077</strain>
    </source>
</reference>
<dbReference type="Proteomes" id="UP000035214">
    <property type="component" value="Unassembled WGS sequence"/>
</dbReference>
<evidence type="ECO:0000313" key="2">
    <source>
        <dbReference type="Proteomes" id="UP000035214"/>
    </source>
</evidence>
<organism evidence="1 2">
    <name type="scientific">Bacillus cereus</name>
    <dbReference type="NCBI Taxonomy" id="1396"/>
    <lineage>
        <taxon>Bacteria</taxon>
        <taxon>Bacillati</taxon>
        <taxon>Bacillota</taxon>
        <taxon>Bacilli</taxon>
        <taxon>Bacillales</taxon>
        <taxon>Bacillaceae</taxon>
        <taxon>Bacillus</taxon>
        <taxon>Bacillus cereus group</taxon>
    </lineage>
</organism>